<sequence>MDTEINKQPLNQFKEPFNLENSLMVASETEVDKELKFKIPIDMFIMLKYHFGPVSSSAEGGLTFCKPIGVLNKYLGNVITSSKKPVTVKCFKGSETDQIRTSRGQLIDLCEGRPEMVQNHFNYGFNEIQQAVEIDKTIELPSAGSFAIFQTKIIYGFLLKRDGVDDRFDHACVFRDDVYLVPFDHILYEPVTAHQYIAYLFGPGKPRWTDQ</sequence>
<dbReference type="AlphaFoldDB" id="F4Q2B7"/>
<proteinExistence type="predicted"/>
<gene>
    <name evidence="2" type="ORF">DFA_06804</name>
</gene>
<dbReference type="GeneID" id="14870121"/>
<dbReference type="Pfam" id="PF18063">
    <property type="entry name" value="BB_PF"/>
    <property type="match status" value="1"/>
</dbReference>
<dbReference type="KEGG" id="dfa:DFA_06804"/>
<protein>
    <recommendedName>
        <fullName evidence="1">Monalysin Pore-forming domain-containing protein</fullName>
    </recommendedName>
</protein>
<dbReference type="InterPro" id="IPR040927">
    <property type="entry name" value="PF_Monalysin"/>
</dbReference>
<evidence type="ECO:0000259" key="1">
    <source>
        <dbReference type="Pfam" id="PF18063"/>
    </source>
</evidence>
<reference evidence="3" key="1">
    <citation type="journal article" date="2011" name="Genome Res.">
        <title>Phylogeny-wide analysis of social amoeba genomes highlights ancient origins for complex intercellular communication.</title>
        <authorList>
            <person name="Heidel A.J."/>
            <person name="Lawal H.M."/>
            <person name="Felder M."/>
            <person name="Schilde C."/>
            <person name="Helps N.R."/>
            <person name="Tunggal B."/>
            <person name="Rivero F."/>
            <person name="John U."/>
            <person name="Schleicher M."/>
            <person name="Eichinger L."/>
            <person name="Platzer M."/>
            <person name="Noegel A.A."/>
            <person name="Schaap P."/>
            <person name="Gloeckner G."/>
        </authorList>
    </citation>
    <scope>NUCLEOTIDE SEQUENCE [LARGE SCALE GENOMIC DNA]</scope>
    <source>
        <strain evidence="3">SH3</strain>
    </source>
</reference>
<organism evidence="2 3">
    <name type="scientific">Cavenderia fasciculata</name>
    <name type="common">Slime mold</name>
    <name type="synonym">Dictyostelium fasciculatum</name>
    <dbReference type="NCBI Taxonomy" id="261658"/>
    <lineage>
        <taxon>Eukaryota</taxon>
        <taxon>Amoebozoa</taxon>
        <taxon>Evosea</taxon>
        <taxon>Eumycetozoa</taxon>
        <taxon>Dictyostelia</taxon>
        <taxon>Acytosteliales</taxon>
        <taxon>Cavenderiaceae</taxon>
        <taxon>Cavenderia</taxon>
    </lineage>
</organism>
<dbReference type="EMBL" id="GL883020">
    <property type="protein sequence ID" value="EGG18137.1"/>
    <property type="molecule type" value="Genomic_DNA"/>
</dbReference>
<accession>F4Q2B7</accession>
<dbReference type="Proteomes" id="UP000007797">
    <property type="component" value="Unassembled WGS sequence"/>
</dbReference>
<dbReference type="RefSeq" id="XP_004366178.1">
    <property type="nucleotide sequence ID" value="XM_004366121.1"/>
</dbReference>
<keyword evidence="3" id="KW-1185">Reference proteome</keyword>
<evidence type="ECO:0000313" key="2">
    <source>
        <dbReference type="EMBL" id="EGG18137.1"/>
    </source>
</evidence>
<feature type="domain" description="Monalysin Pore-forming" evidence="1">
    <location>
        <begin position="22"/>
        <end position="202"/>
    </location>
</feature>
<name>F4Q2B7_CACFS</name>
<evidence type="ECO:0000313" key="3">
    <source>
        <dbReference type="Proteomes" id="UP000007797"/>
    </source>
</evidence>